<dbReference type="AlphaFoldDB" id="A0A7W8JWC0"/>
<evidence type="ECO:0000313" key="1">
    <source>
        <dbReference type="EMBL" id="MBB5364028.1"/>
    </source>
</evidence>
<reference evidence="1 2" key="1">
    <citation type="submission" date="2020-08" db="EMBL/GenBank/DDBJ databases">
        <title>Genomic Encyclopedia of Type Strains, Phase IV (KMG-IV): sequencing the most valuable type-strain genomes for metagenomic binning, comparative biology and taxonomic classification.</title>
        <authorList>
            <person name="Goeker M."/>
        </authorList>
    </citation>
    <scope>NUCLEOTIDE SEQUENCE [LARGE SCALE GENOMIC DNA]</scope>
    <source>
        <strain evidence="1 2">DSM 27939</strain>
    </source>
</reference>
<evidence type="ECO:0008006" key="3">
    <source>
        <dbReference type="Google" id="ProtNLM"/>
    </source>
</evidence>
<sequence>MTAIMHRETNTLALAGQAMQLLEFGAMLVKSRMLPSSVQSPEAAVAIMVKGMELGLPAMAALNGITVIQGKPTVSPQLMLSLINRSGQLENIEVVTGVDGACVTMKRRGRAPFTAKFGPTEARAMKLDGKDNYQKQAPVMYQWRAVAACARVVFPDVIDGLYTPEEMGADVQVDEDGAMTVTQEVKAAPTARPANITREIQEQAGTPVRTAAPSEALTGEIKTLWTEARPHIDETAYAAKYSEWRTNAGQAAALRQDLKAVLGRLPTKVEAHQEAEQAHTAPDVVDAVLTPALATSEQRQLLSQHAARAGAKTSAERAVLWGYLANDEKAIGTKELNQEQAVGILDTFSSWDNHEAAQVFAEAQKKVLAF</sequence>
<proteinExistence type="predicted"/>
<evidence type="ECO:0000313" key="2">
    <source>
        <dbReference type="Proteomes" id="UP000552709"/>
    </source>
</evidence>
<dbReference type="Proteomes" id="UP000552709">
    <property type="component" value="Unassembled WGS sequence"/>
</dbReference>
<name>A0A7W8JWC0_9DEIO</name>
<accession>A0A7W8JWC0</accession>
<dbReference type="EMBL" id="JACHFL010000008">
    <property type="protein sequence ID" value="MBB5364028.1"/>
    <property type="molecule type" value="Genomic_DNA"/>
</dbReference>
<keyword evidence="2" id="KW-1185">Reference proteome</keyword>
<organism evidence="1 2">
    <name type="scientific">Deinococcus humi</name>
    <dbReference type="NCBI Taxonomy" id="662880"/>
    <lineage>
        <taxon>Bacteria</taxon>
        <taxon>Thermotogati</taxon>
        <taxon>Deinococcota</taxon>
        <taxon>Deinococci</taxon>
        <taxon>Deinococcales</taxon>
        <taxon>Deinococcaceae</taxon>
        <taxon>Deinococcus</taxon>
    </lineage>
</organism>
<protein>
    <recommendedName>
        <fullName evidence="3">RecT family protein</fullName>
    </recommendedName>
</protein>
<comment type="caution">
    <text evidence="1">The sequence shown here is derived from an EMBL/GenBank/DDBJ whole genome shotgun (WGS) entry which is preliminary data.</text>
</comment>
<gene>
    <name evidence="1" type="ORF">HNQ08_003135</name>
</gene>
<dbReference type="RefSeq" id="WP_184133822.1">
    <property type="nucleotide sequence ID" value="NZ_JACHFL010000008.1"/>
</dbReference>